<evidence type="ECO:0000313" key="2">
    <source>
        <dbReference type="Proteomes" id="UP000772181"/>
    </source>
</evidence>
<comment type="caution">
    <text evidence="1">The sequence shown here is derived from an EMBL/GenBank/DDBJ whole genome shotgun (WGS) entry which is preliminary data.</text>
</comment>
<evidence type="ECO:0008006" key="3">
    <source>
        <dbReference type="Google" id="ProtNLM"/>
    </source>
</evidence>
<accession>A0A933LR89</accession>
<organism evidence="1 2">
    <name type="scientific">Tectimicrobiota bacterium</name>
    <dbReference type="NCBI Taxonomy" id="2528274"/>
    <lineage>
        <taxon>Bacteria</taxon>
        <taxon>Pseudomonadati</taxon>
        <taxon>Nitrospinota/Tectimicrobiota group</taxon>
        <taxon>Candidatus Tectimicrobiota</taxon>
    </lineage>
</organism>
<evidence type="ECO:0000313" key="1">
    <source>
        <dbReference type="EMBL" id="MBI4596131.1"/>
    </source>
</evidence>
<sequence length="89" mass="9809">MSAKTKKATFNLHIDVLAALDEVVAKGIAPSKNALVEQALVKELKELKRQARKALWQEAAKDPLFLKDIAEIEADFRYADAETAGSLDK</sequence>
<name>A0A933LR89_UNCTE</name>
<reference evidence="1" key="1">
    <citation type="submission" date="2020-07" db="EMBL/GenBank/DDBJ databases">
        <title>Huge and variable diversity of episymbiotic CPR bacteria and DPANN archaea in groundwater ecosystems.</title>
        <authorList>
            <person name="He C.Y."/>
            <person name="Keren R."/>
            <person name="Whittaker M."/>
            <person name="Farag I.F."/>
            <person name="Doudna J."/>
            <person name="Cate J.H.D."/>
            <person name="Banfield J.F."/>
        </authorList>
    </citation>
    <scope>NUCLEOTIDE SEQUENCE</scope>
    <source>
        <strain evidence="1">NC_groundwater_1482_Ag_S-0.65um_47_24</strain>
    </source>
</reference>
<dbReference type="AlphaFoldDB" id="A0A933LR89"/>
<dbReference type="Proteomes" id="UP000772181">
    <property type="component" value="Unassembled WGS sequence"/>
</dbReference>
<protein>
    <recommendedName>
        <fullName evidence="3">CopG family transcriptional regulator</fullName>
    </recommendedName>
</protein>
<proteinExistence type="predicted"/>
<gene>
    <name evidence="1" type="ORF">HY730_07100</name>
</gene>
<dbReference type="EMBL" id="JACQWF010000319">
    <property type="protein sequence ID" value="MBI4596131.1"/>
    <property type="molecule type" value="Genomic_DNA"/>
</dbReference>